<reference evidence="5" key="2">
    <citation type="submission" date="2025-09" db="UniProtKB">
        <authorList>
            <consortium name="Ensembl"/>
        </authorList>
    </citation>
    <scope>IDENTIFICATION</scope>
</reference>
<dbReference type="Proteomes" id="UP000694523">
    <property type="component" value="Unplaced"/>
</dbReference>
<protein>
    <recommendedName>
        <fullName evidence="4">Rho-GAP domain-containing protein</fullName>
    </recommendedName>
</protein>
<dbReference type="GO" id="GO:0035313">
    <property type="term" value="P:wound healing, spreading of epidermal cells"/>
    <property type="evidence" value="ECO:0007669"/>
    <property type="project" value="TreeGrafter"/>
</dbReference>
<dbReference type="GO" id="GO:0005096">
    <property type="term" value="F:GTPase activator activity"/>
    <property type="evidence" value="ECO:0007669"/>
    <property type="project" value="UniProtKB-KW"/>
</dbReference>
<evidence type="ECO:0000259" key="4">
    <source>
        <dbReference type="PROSITE" id="PS50238"/>
    </source>
</evidence>
<evidence type="ECO:0000313" key="5">
    <source>
        <dbReference type="Ensembl" id="ENSNMLP00000003539.1"/>
    </source>
</evidence>
<dbReference type="InterPro" id="IPR051025">
    <property type="entry name" value="RhoGAP"/>
</dbReference>
<proteinExistence type="predicted"/>
<organism evidence="5 6">
    <name type="scientific">Neogobius melanostomus</name>
    <name type="common">round goby</name>
    <dbReference type="NCBI Taxonomy" id="47308"/>
    <lineage>
        <taxon>Eukaryota</taxon>
        <taxon>Metazoa</taxon>
        <taxon>Chordata</taxon>
        <taxon>Craniata</taxon>
        <taxon>Vertebrata</taxon>
        <taxon>Euteleostomi</taxon>
        <taxon>Actinopterygii</taxon>
        <taxon>Neopterygii</taxon>
        <taxon>Teleostei</taxon>
        <taxon>Neoteleostei</taxon>
        <taxon>Acanthomorphata</taxon>
        <taxon>Gobiaria</taxon>
        <taxon>Gobiiformes</taxon>
        <taxon>Gobioidei</taxon>
        <taxon>Gobiidae</taxon>
        <taxon>Benthophilinae</taxon>
        <taxon>Neogobiini</taxon>
        <taxon>Neogobius</taxon>
    </lineage>
</organism>
<dbReference type="PANTHER" id="PTHR15228:SF36">
    <property type="entry name" value="RHO GTPASE-ACTIVATING PROTEIN 24-LIKE ISOFORM X1"/>
    <property type="match status" value="1"/>
</dbReference>
<feature type="compositionally biased region" description="Polar residues" evidence="3">
    <location>
        <begin position="135"/>
        <end position="160"/>
    </location>
</feature>
<feature type="region of interest" description="Disordered" evidence="3">
    <location>
        <begin position="130"/>
        <end position="182"/>
    </location>
</feature>
<reference evidence="5" key="1">
    <citation type="submission" date="2025-08" db="UniProtKB">
        <authorList>
            <consortium name="Ensembl"/>
        </authorList>
    </citation>
    <scope>IDENTIFICATION</scope>
</reference>
<dbReference type="Pfam" id="PF00620">
    <property type="entry name" value="RhoGAP"/>
    <property type="match status" value="1"/>
</dbReference>
<name>A0A8C6S9D8_9GOBI</name>
<dbReference type="Ensembl" id="ENSNMLT00000004054.1">
    <property type="protein sequence ID" value="ENSNMLP00000003539.1"/>
    <property type="gene ID" value="ENSNMLG00000002564.1"/>
</dbReference>
<dbReference type="AlphaFoldDB" id="A0A8C6S9D8"/>
<dbReference type="InterPro" id="IPR008936">
    <property type="entry name" value="Rho_GTPase_activation_prot"/>
</dbReference>
<dbReference type="GO" id="GO:0007165">
    <property type="term" value="P:signal transduction"/>
    <property type="evidence" value="ECO:0007669"/>
    <property type="project" value="InterPro"/>
</dbReference>
<accession>A0A8C6S9D8</accession>
<evidence type="ECO:0000313" key="6">
    <source>
        <dbReference type="Proteomes" id="UP000694523"/>
    </source>
</evidence>
<evidence type="ECO:0000256" key="3">
    <source>
        <dbReference type="SAM" id="MobiDB-lite"/>
    </source>
</evidence>
<feature type="region of interest" description="Disordered" evidence="3">
    <location>
        <begin position="224"/>
        <end position="262"/>
    </location>
</feature>
<dbReference type="GO" id="GO:0005925">
    <property type="term" value="C:focal adhesion"/>
    <property type="evidence" value="ECO:0007669"/>
    <property type="project" value="TreeGrafter"/>
</dbReference>
<feature type="compositionally biased region" description="Polar residues" evidence="3">
    <location>
        <begin position="224"/>
        <end position="241"/>
    </location>
</feature>
<dbReference type="PROSITE" id="PS50238">
    <property type="entry name" value="RHOGAP"/>
    <property type="match status" value="1"/>
</dbReference>
<dbReference type="GO" id="GO:1900028">
    <property type="term" value="P:negative regulation of ruffle assembly"/>
    <property type="evidence" value="ECO:0007669"/>
    <property type="project" value="TreeGrafter"/>
</dbReference>
<evidence type="ECO:0000256" key="2">
    <source>
        <dbReference type="SAM" id="Coils"/>
    </source>
</evidence>
<sequence>MLHELPVANFNLLNFICQFLNEVQSYSSSNKMGCQNLATVFGPNILRSKAEDPQSIVGGAALVQVLMLELISEYHCLFSKVPPPSLRTSCAAPCLRQLSLPLITEKDHDQAGQSCVSKSEFYQKKLLGHRHTSSHPETSLFQPQRSTSPFRNIPPNQTESQEAHFEPSLPLSNPNGLSWTEAWPDIRDPNVDYWTPEDAPNEGLASLSGASSIGVCSTPSAYDNIEKGSSSNSGSFENVQAENTEQQDNLEEQNEQSSTSWSSCEIIPFEETQSPAHSAKRHASLPIAMELILGESVDKEEQFESLHFTTPTSRSEPSGSPLSTGSSEVFLPSGPPLEPPDQQGQAGVSEPRDEHSLLAELQQQMAQQKAEYQARIQRLERCNDVLERQITILRLTLEQQKRSQSVAETQIRHMERAKADADQRNDKLQREMDVFFQTCEQIREPEEDEEADGQKPQQSYPYFALENAGNP</sequence>
<feature type="region of interest" description="Disordered" evidence="3">
    <location>
        <begin position="442"/>
        <end position="471"/>
    </location>
</feature>
<keyword evidence="6" id="KW-1185">Reference proteome</keyword>
<dbReference type="PANTHER" id="PTHR15228">
    <property type="entry name" value="SPERMATHECAL PHYSIOLOGY VARIANT"/>
    <property type="match status" value="1"/>
</dbReference>
<feature type="region of interest" description="Disordered" evidence="3">
    <location>
        <begin position="306"/>
        <end position="354"/>
    </location>
</feature>
<dbReference type="GO" id="GO:0035021">
    <property type="term" value="P:negative regulation of Rac protein signal transduction"/>
    <property type="evidence" value="ECO:0007669"/>
    <property type="project" value="TreeGrafter"/>
</dbReference>
<feature type="domain" description="Rho-GAP" evidence="4">
    <location>
        <begin position="1"/>
        <end position="78"/>
    </location>
</feature>
<evidence type="ECO:0000256" key="1">
    <source>
        <dbReference type="ARBA" id="ARBA00022468"/>
    </source>
</evidence>
<feature type="compositionally biased region" description="Polar residues" evidence="3">
    <location>
        <begin position="307"/>
        <end position="327"/>
    </location>
</feature>
<dbReference type="InterPro" id="IPR000198">
    <property type="entry name" value="RhoGAP_dom"/>
</dbReference>
<feature type="coiled-coil region" evidence="2">
    <location>
        <begin position="358"/>
        <end position="431"/>
    </location>
</feature>
<dbReference type="Gene3D" id="1.10.555.10">
    <property type="entry name" value="Rho GTPase activation protein"/>
    <property type="match status" value="1"/>
</dbReference>
<keyword evidence="2" id="KW-0175">Coiled coil</keyword>
<dbReference type="SUPFAM" id="SSF48350">
    <property type="entry name" value="GTPase activation domain, GAP"/>
    <property type="match status" value="1"/>
</dbReference>
<keyword evidence="1" id="KW-0343">GTPase activation</keyword>